<keyword evidence="2" id="KW-0479">Metal-binding</keyword>
<name>A0A427YSY5_9TREE</name>
<dbReference type="AlphaFoldDB" id="A0A427YSY5"/>
<dbReference type="STRING" id="1890683.A0A427YSY5"/>
<dbReference type="GO" id="GO:0018773">
    <property type="term" value="F:acetylpyruvate hydrolase activity"/>
    <property type="evidence" value="ECO:0007669"/>
    <property type="project" value="TreeGrafter"/>
</dbReference>
<dbReference type="PANTHER" id="PTHR11820:SF7">
    <property type="entry name" value="ACYLPYRUVASE FAHD1, MITOCHONDRIAL"/>
    <property type="match status" value="1"/>
</dbReference>
<evidence type="ECO:0000256" key="1">
    <source>
        <dbReference type="ARBA" id="ARBA00010211"/>
    </source>
</evidence>
<evidence type="ECO:0000259" key="3">
    <source>
        <dbReference type="Pfam" id="PF01557"/>
    </source>
</evidence>
<keyword evidence="5" id="KW-1185">Reference proteome</keyword>
<evidence type="ECO:0000313" key="5">
    <source>
        <dbReference type="Proteomes" id="UP000279259"/>
    </source>
</evidence>
<reference evidence="4 5" key="1">
    <citation type="submission" date="2018-11" db="EMBL/GenBank/DDBJ databases">
        <title>Genome sequence of Saitozyma podzolica DSM 27192.</title>
        <authorList>
            <person name="Aliyu H."/>
            <person name="Gorte O."/>
            <person name="Ochsenreither K."/>
        </authorList>
    </citation>
    <scope>NUCLEOTIDE SEQUENCE [LARGE SCALE GENOMIC DNA]</scope>
    <source>
        <strain evidence="4 5">DSM 27192</strain>
    </source>
</reference>
<comment type="caution">
    <text evidence="4">The sequence shown here is derived from an EMBL/GenBank/DDBJ whole genome shotgun (WGS) entry which is preliminary data.</text>
</comment>
<accession>A0A427YSY5</accession>
<dbReference type="EMBL" id="RSCD01000002">
    <property type="protein sequence ID" value="RSH94244.1"/>
    <property type="molecule type" value="Genomic_DNA"/>
</dbReference>
<dbReference type="FunFam" id="3.90.850.10:FF:000002">
    <property type="entry name" value="2-hydroxyhepta-2,4-diene-1,7-dioate isomerase"/>
    <property type="match status" value="1"/>
</dbReference>
<gene>
    <name evidence="4" type="ORF">EHS25_004047</name>
</gene>
<dbReference type="Proteomes" id="UP000279259">
    <property type="component" value="Unassembled WGS sequence"/>
</dbReference>
<organism evidence="4 5">
    <name type="scientific">Saitozyma podzolica</name>
    <dbReference type="NCBI Taxonomy" id="1890683"/>
    <lineage>
        <taxon>Eukaryota</taxon>
        <taxon>Fungi</taxon>
        <taxon>Dikarya</taxon>
        <taxon>Basidiomycota</taxon>
        <taxon>Agaricomycotina</taxon>
        <taxon>Tremellomycetes</taxon>
        <taxon>Tremellales</taxon>
        <taxon>Trimorphomycetaceae</taxon>
        <taxon>Saitozyma</taxon>
    </lineage>
</organism>
<dbReference type="Gene3D" id="3.90.850.10">
    <property type="entry name" value="Fumarylacetoacetase-like, C-terminal domain"/>
    <property type="match status" value="1"/>
</dbReference>
<dbReference type="Pfam" id="PF01557">
    <property type="entry name" value="FAA_hydrolase"/>
    <property type="match status" value="1"/>
</dbReference>
<evidence type="ECO:0000256" key="2">
    <source>
        <dbReference type="ARBA" id="ARBA00022723"/>
    </source>
</evidence>
<feature type="domain" description="Fumarylacetoacetase-like C-terminal" evidence="3">
    <location>
        <begin position="86"/>
        <end position="292"/>
    </location>
</feature>
<sequence length="294" mass="32139">MPVPTATASWHRLIRFLACEDNTVHLGEPVDPDLDVGAAFAEGNRVEAWVLDAEVPWDPRAVRTGEVRTVRELLSPVSAEMCGPIRATGLSYKDHAAELNLPHPLHPVLFFKPPTTLASPSEPIPIPPICQDSQMDYEVELALVLSRETRDVRPQDALDHVLGWTVANDLTARKWQGKCSQWGFCKGFDKFCPLGPCLVSPRLIPDPSVLALTTHLNATSMQSGSARKMIFSIPQIISFLSQGTTLPAGTVIITGTPPGIGDGRSPKVWLKDGDEVRCWISHGVGTLVNRIVYE</sequence>
<protein>
    <recommendedName>
        <fullName evidence="3">Fumarylacetoacetase-like C-terminal domain-containing protein</fullName>
    </recommendedName>
</protein>
<dbReference type="OrthoDB" id="411064at2759"/>
<dbReference type="GO" id="GO:0046872">
    <property type="term" value="F:metal ion binding"/>
    <property type="evidence" value="ECO:0007669"/>
    <property type="project" value="UniProtKB-KW"/>
</dbReference>
<comment type="similarity">
    <text evidence="1">Belongs to the FAH family.</text>
</comment>
<proteinExistence type="inferred from homology"/>
<dbReference type="InterPro" id="IPR011234">
    <property type="entry name" value="Fumarylacetoacetase-like_C"/>
</dbReference>
<dbReference type="GO" id="GO:0050163">
    <property type="term" value="F:oxaloacetate tautomerase activity"/>
    <property type="evidence" value="ECO:0007669"/>
    <property type="project" value="UniProtKB-ARBA"/>
</dbReference>
<dbReference type="SUPFAM" id="SSF56529">
    <property type="entry name" value="FAH"/>
    <property type="match status" value="1"/>
</dbReference>
<dbReference type="GO" id="GO:0006107">
    <property type="term" value="P:oxaloacetate metabolic process"/>
    <property type="evidence" value="ECO:0007669"/>
    <property type="project" value="UniProtKB-ARBA"/>
</dbReference>
<evidence type="ECO:0000313" key="4">
    <source>
        <dbReference type="EMBL" id="RSH94244.1"/>
    </source>
</evidence>
<dbReference type="InterPro" id="IPR036663">
    <property type="entry name" value="Fumarylacetoacetase_C_sf"/>
</dbReference>
<dbReference type="PANTHER" id="PTHR11820">
    <property type="entry name" value="ACYLPYRUVASE"/>
    <property type="match status" value="1"/>
</dbReference>